<name>A0ABT5WKA3_9SPHN</name>
<feature type="transmembrane region" description="Helical" evidence="1">
    <location>
        <begin position="261"/>
        <end position="281"/>
    </location>
</feature>
<feature type="transmembrane region" description="Helical" evidence="1">
    <location>
        <begin position="126"/>
        <end position="146"/>
    </location>
</feature>
<organism evidence="2 3">
    <name type="scientific">Novosphingobium album</name>
    <name type="common">ex Liu et al. 2023</name>
    <dbReference type="NCBI Taxonomy" id="3031130"/>
    <lineage>
        <taxon>Bacteria</taxon>
        <taxon>Pseudomonadati</taxon>
        <taxon>Pseudomonadota</taxon>
        <taxon>Alphaproteobacteria</taxon>
        <taxon>Sphingomonadales</taxon>
        <taxon>Sphingomonadaceae</taxon>
        <taxon>Novosphingobium</taxon>
    </lineage>
</organism>
<feature type="transmembrane region" description="Helical" evidence="1">
    <location>
        <begin position="28"/>
        <end position="48"/>
    </location>
</feature>
<feature type="transmembrane region" description="Helical" evidence="1">
    <location>
        <begin position="167"/>
        <end position="197"/>
    </location>
</feature>
<keyword evidence="1" id="KW-0472">Membrane</keyword>
<reference evidence="2 3" key="1">
    <citation type="submission" date="2023-03" db="EMBL/GenBank/DDBJ databases">
        <title>NovoSphingobium album sp. nov. isolated from polycyclic aromatic hydrocarbons- and heavy-metal polluted soil.</title>
        <authorList>
            <person name="Liu Z."/>
            <person name="Wang K."/>
        </authorList>
    </citation>
    <scope>NUCLEOTIDE SEQUENCE [LARGE SCALE GENOMIC DNA]</scope>
    <source>
        <strain evidence="2 3">H3SJ31-1</strain>
    </source>
</reference>
<comment type="caution">
    <text evidence="2">The sequence shown here is derived from an EMBL/GenBank/DDBJ whole genome shotgun (WGS) entry which is preliminary data.</text>
</comment>
<dbReference type="Proteomes" id="UP001216253">
    <property type="component" value="Unassembled WGS sequence"/>
</dbReference>
<dbReference type="EMBL" id="JARESE010000001">
    <property type="protein sequence ID" value="MDE8650479.1"/>
    <property type="molecule type" value="Genomic_DNA"/>
</dbReference>
<feature type="transmembrane region" description="Helical" evidence="1">
    <location>
        <begin position="60"/>
        <end position="80"/>
    </location>
</feature>
<protein>
    <recommendedName>
        <fullName evidence="4">O-antigen polysaccharide polymerase Wzy</fullName>
    </recommendedName>
</protein>
<evidence type="ECO:0000256" key="1">
    <source>
        <dbReference type="SAM" id="Phobius"/>
    </source>
</evidence>
<evidence type="ECO:0008006" key="4">
    <source>
        <dbReference type="Google" id="ProtNLM"/>
    </source>
</evidence>
<evidence type="ECO:0000313" key="2">
    <source>
        <dbReference type="EMBL" id="MDE8650479.1"/>
    </source>
</evidence>
<keyword evidence="1" id="KW-0812">Transmembrane</keyword>
<feature type="transmembrane region" description="Helical" evidence="1">
    <location>
        <begin position="435"/>
        <end position="453"/>
    </location>
</feature>
<keyword evidence="3" id="KW-1185">Reference proteome</keyword>
<accession>A0ABT5WKA3</accession>
<proteinExistence type="predicted"/>
<evidence type="ECO:0000313" key="3">
    <source>
        <dbReference type="Proteomes" id="UP001216253"/>
    </source>
</evidence>
<feature type="transmembrane region" description="Helical" evidence="1">
    <location>
        <begin position="239"/>
        <end position="255"/>
    </location>
</feature>
<feature type="transmembrane region" description="Helical" evidence="1">
    <location>
        <begin position="209"/>
        <end position="232"/>
    </location>
</feature>
<sequence>MARVSAVAKRRGALQRQALASGVSNRPLAALAGALLTVAIAVLLLTITTAREDVIFGPDASVRLLAFEFIAASLILFLASTSARMHLALQMVMIYLTIYLILPGYHHGSNNTFPFYGMHYPEDIRLRAAGLISVFIISLMIGYMIGDQSQRMGRAPKLIGREIIFPNKVLLIAFTVAAVAATGVFLATVGFGGAFGLRGETGGGGGSKAAVGLLVTLPRIVTFVSFAYCYILFLRARKAGIALYFLLLNTPFFFVTNFPLALARFALFGIVLFFVVQTYNLRGAMARTVLTVAFVFGALFAMPYVDSLTRHVSEGSAGSLQQSYTSYLESGDFDGLQSIQNAIIYHDSKGTTNGRQIISAALFFVPRSIWSEKGEPTGAITSKAAGFEFNNISQPLPSEFYVDFGIYGAAALSLLLGFGIARLDGWINRNWDAGPRARLIAGVVVAFGVILMRGTLLGIVPPIVVFSAGVGAIITLGLRSPEKLLLRHRRRDFARPLPQTGRRAQRQS</sequence>
<feature type="transmembrane region" description="Helical" evidence="1">
    <location>
        <begin position="404"/>
        <end position="423"/>
    </location>
</feature>
<feature type="transmembrane region" description="Helical" evidence="1">
    <location>
        <begin position="288"/>
        <end position="305"/>
    </location>
</feature>
<keyword evidence="1" id="KW-1133">Transmembrane helix</keyword>
<feature type="transmembrane region" description="Helical" evidence="1">
    <location>
        <begin position="459"/>
        <end position="478"/>
    </location>
</feature>
<feature type="transmembrane region" description="Helical" evidence="1">
    <location>
        <begin position="87"/>
        <end position="106"/>
    </location>
</feature>
<dbReference type="RefSeq" id="WP_275226559.1">
    <property type="nucleotide sequence ID" value="NZ_JARESE010000001.1"/>
</dbReference>
<gene>
    <name evidence="2" type="ORF">PYV00_01945</name>
</gene>